<accession>A0AA47MK99</accession>
<evidence type="ECO:0000256" key="1">
    <source>
        <dbReference type="SAM" id="Coils"/>
    </source>
</evidence>
<keyword evidence="4" id="KW-1185">Reference proteome</keyword>
<dbReference type="AlphaFoldDB" id="A0AA47MK99"/>
<feature type="coiled-coil region" evidence="1">
    <location>
        <begin position="260"/>
        <end position="294"/>
    </location>
</feature>
<name>A0AA47MK99_MERPO</name>
<evidence type="ECO:0000313" key="3">
    <source>
        <dbReference type="EMBL" id="KAK0141640.1"/>
    </source>
</evidence>
<dbReference type="PANTHER" id="PTHR23095">
    <property type="entry name" value="PARANEOPLASTIC ANTIGEN"/>
    <property type="match status" value="1"/>
</dbReference>
<proteinExistence type="predicted"/>
<organism evidence="3 4">
    <name type="scientific">Merluccius polli</name>
    <name type="common">Benguela hake</name>
    <name type="synonym">Merluccius cadenati</name>
    <dbReference type="NCBI Taxonomy" id="89951"/>
    <lineage>
        <taxon>Eukaryota</taxon>
        <taxon>Metazoa</taxon>
        <taxon>Chordata</taxon>
        <taxon>Craniata</taxon>
        <taxon>Vertebrata</taxon>
        <taxon>Euteleostomi</taxon>
        <taxon>Actinopterygii</taxon>
        <taxon>Neopterygii</taxon>
        <taxon>Teleostei</taxon>
        <taxon>Neoteleostei</taxon>
        <taxon>Acanthomorphata</taxon>
        <taxon>Zeiogadaria</taxon>
        <taxon>Gadariae</taxon>
        <taxon>Gadiformes</taxon>
        <taxon>Gadoidei</taxon>
        <taxon>Merlucciidae</taxon>
        <taxon>Merluccius</taxon>
    </lineage>
</organism>
<dbReference type="InterPro" id="IPR026523">
    <property type="entry name" value="PNMA"/>
</dbReference>
<dbReference type="PANTHER" id="PTHR23095:SF43">
    <property type="entry name" value="PARANEOPLASTIC ANTIGEN-LIKE PROTEIN 8C"/>
    <property type="match status" value="1"/>
</dbReference>
<protein>
    <recommendedName>
        <fullName evidence="2">Paraneoplastic antigen Ma-like C-terminal domain-containing protein</fullName>
    </recommendedName>
</protein>
<keyword evidence="1" id="KW-0175">Coiled coil</keyword>
<dbReference type="Pfam" id="PF14893">
    <property type="entry name" value="PNMA"/>
    <property type="match status" value="1"/>
</dbReference>
<dbReference type="InterPro" id="IPR048270">
    <property type="entry name" value="PNMA_C"/>
</dbReference>
<comment type="caution">
    <text evidence="3">The sequence shown here is derived from an EMBL/GenBank/DDBJ whole genome shotgun (WGS) entry which is preliminary data.</text>
</comment>
<sequence>MERLKYLVSELKGWCHGEALDEAHAVMVLTQEDVEISAIEETMQTVKCLGCVRVRGRIFNRGRNQYFGLCECKAKRFPLKCFLYMVEGRDETTRADAQFHMSSPQPADSNNAQKLQSLFPADEAAAKSTEAILRAVMSMEAIAAYVRSLGCCPLQLEKSSSITGWVKHGSWWKSVTALAKRRASDPDVSPEDCLEALEHAFGTAESGEELYFAFRLLQQQPDKARLEQLLHGAIASDLRRYAQKRNLKLHGKKINPAIQSANVKQNVEVKQTEIQNLKSEMRELKALVAAVVSKPSQDMSTSLEKPPTIV</sequence>
<feature type="domain" description="Paraneoplastic antigen Ma-like C-terminal" evidence="2">
    <location>
        <begin position="181"/>
        <end position="237"/>
    </location>
</feature>
<dbReference type="Proteomes" id="UP001174136">
    <property type="component" value="Unassembled WGS sequence"/>
</dbReference>
<evidence type="ECO:0000313" key="4">
    <source>
        <dbReference type="Proteomes" id="UP001174136"/>
    </source>
</evidence>
<evidence type="ECO:0000259" key="2">
    <source>
        <dbReference type="Pfam" id="PF14893"/>
    </source>
</evidence>
<reference evidence="3" key="1">
    <citation type="journal article" date="2023" name="Front. Mar. Sci.">
        <title>A new Merluccius polli reference genome to investigate the effects of global change in West African waters.</title>
        <authorList>
            <person name="Mateo J.L."/>
            <person name="Blanco-Fernandez C."/>
            <person name="Garcia-Vazquez E."/>
            <person name="Machado-Schiaffino G."/>
        </authorList>
    </citation>
    <scope>NUCLEOTIDE SEQUENCE</scope>
    <source>
        <strain evidence="3">C29</strain>
        <tissue evidence="3">Fin</tissue>
    </source>
</reference>
<dbReference type="EMBL" id="JAOPHQ010003770">
    <property type="protein sequence ID" value="KAK0141640.1"/>
    <property type="molecule type" value="Genomic_DNA"/>
</dbReference>
<gene>
    <name evidence="3" type="ORF">N1851_020727</name>
</gene>